<reference evidence="4" key="1">
    <citation type="journal article" date="2020" name="J. Eukaryot. Microbiol.">
        <title>De novo Sequencing, Assembly and Annotation of the Transcriptome for the Free-Living Testate Amoeba Arcella intermedia.</title>
        <authorList>
            <person name="Ribeiro G.M."/>
            <person name="Porfirio-Sousa A.L."/>
            <person name="Maurer-Alcala X.X."/>
            <person name="Katz L.A."/>
            <person name="Lahr D.J.G."/>
        </authorList>
    </citation>
    <scope>NUCLEOTIDE SEQUENCE</scope>
</reference>
<evidence type="ECO:0000256" key="2">
    <source>
        <dbReference type="ARBA" id="ARBA00023134"/>
    </source>
</evidence>
<keyword evidence="2" id="KW-0342">GTP-binding</keyword>
<dbReference type="GO" id="GO:0005525">
    <property type="term" value="F:GTP binding"/>
    <property type="evidence" value="ECO:0007669"/>
    <property type="project" value="UniProtKB-KW"/>
</dbReference>
<dbReference type="Pfam" id="PF00071">
    <property type="entry name" value="Ras"/>
    <property type="match status" value="1"/>
</dbReference>
<dbReference type="SUPFAM" id="SSF52540">
    <property type="entry name" value="P-loop containing nucleoside triphosphate hydrolases"/>
    <property type="match status" value="1"/>
</dbReference>
<keyword evidence="3" id="KW-0449">Lipoprotein</keyword>
<dbReference type="GO" id="GO:0003924">
    <property type="term" value="F:GTPase activity"/>
    <property type="evidence" value="ECO:0007669"/>
    <property type="project" value="InterPro"/>
</dbReference>
<organism evidence="4">
    <name type="scientific">Arcella intermedia</name>
    <dbReference type="NCBI Taxonomy" id="1963864"/>
    <lineage>
        <taxon>Eukaryota</taxon>
        <taxon>Amoebozoa</taxon>
        <taxon>Tubulinea</taxon>
        <taxon>Elardia</taxon>
        <taxon>Arcellinida</taxon>
        <taxon>Sphaerothecina</taxon>
        <taxon>Arcellidae</taxon>
        <taxon>Arcella</taxon>
    </lineage>
</organism>
<dbReference type="Gene3D" id="3.40.50.300">
    <property type="entry name" value="P-loop containing nucleotide triphosphate hydrolases"/>
    <property type="match status" value="1"/>
</dbReference>
<dbReference type="PROSITE" id="PS51419">
    <property type="entry name" value="RAB"/>
    <property type="match status" value="1"/>
</dbReference>
<dbReference type="AlphaFoldDB" id="A0A6B2LM38"/>
<name>A0A6B2LM38_9EUKA</name>
<evidence type="ECO:0000313" key="4">
    <source>
        <dbReference type="EMBL" id="NDV38074.1"/>
    </source>
</evidence>
<dbReference type="PANTHER" id="PTHR47977">
    <property type="entry name" value="RAS-RELATED PROTEIN RAB"/>
    <property type="match status" value="1"/>
</dbReference>
<dbReference type="NCBIfam" id="TIGR00231">
    <property type="entry name" value="small_GTP"/>
    <property type="match status" value="1"/>
</dbReference>
<evidence type="ECO:0000256" key="1">
    <source>
        <dbReference type="ARBA" id="ARBA00022741"/>
    </source>
</evidence>
<dbReference type="EMBL" id="GIBP01009105">
    <property type="protein sequence ID" value="NDV38074.1"/>
    <property type="molecule type" value="Transcribed_RNA"/>
</dbReference>
<dbReference type="PROSITE" id="PS51421">
    <property type="entry name" value="RAS"/>
    <property type="match status" value="1"/>
</dbReference>
<protein>
    <submittedName>
        <fullName evidence="4">Uncharacterized protein</fullName>
    </submittedName>
</protein>
<dbReference type="InterPro" id="IPR050227">
    <property type="entry name" value="Rab"/>
</dbReference>
<dbReference type="InterPro" id="IPR005225">
    <property type="entry name" value="Small_GTP-bd"/>
</dbReference>
<proteinExistence type="predicted"/>
<dbReference type="SMART" id="SM00175">
    <property type="entry name" value="RAB"/>
    <property type="match status" value="1"/>
</dbReference>
<evidence type="ECO:0000256" key="3">
    <source>
        <dbReference type="ARBA" id="ARBA00023288"/>
    </source>
</evidence>
<keyword evidence="1" id="KW-0547">Nucleotide-binding</keyword>
<accession>A0A6B2LM38</accession>
<dbReference type="CDD" id="cd00154">
    <property type="entry name" value="Rab"/>
    <property type="match status" value="1"/>
</dbReference>
<dbReference type="SMART" id="SM00174">
    <property type="entry name" value="RHO"/>
    <property type="match status" value="1"/>
</dbReference>
<dbReference type="FunFam" id="3.40.50.300:FF:001329">
    <property type="entry name" value="Small GTP-binding protein, putative"/>
    <property type="match status" value="1"/>
</dbReference>
<dbReference type="InterPro" id="IPR001806">
    <property type="entry name" value="Small_GTPase"/>
</dbReference>
<sequence>MKVIFVGNYGVGKTNLLRRLEGKQFEENQIMSNSNLNFPTKLIQVGTTTLNLELWDPSGHERFKRLFRSFYADTQGCLIVFDICDPLSFTSVQEWFDDVTVWCGKQVVRVLVGSKCDLEGERKVTSSEAEAFAEKLGIPYIETSSKNGTNVNEMTVLLAHLLVEVK</sequence>
<dbReference type="PRINTS" id="PR00449">
    <property type="entry name" value="RASTRNSFRMNG"/>
</dbReference>
<dbReference type="SMART" id="SM00173">
    <property type="entry name" value="RAS"/>
    <property type="match status" value="1"/>
</dbReference>
<dbReference type="InterPro" id="IPR027417">
    <property type="entry name" value="P-loop_NTPase"/>
</dbReference>